<dbReference type="GeneID" id="11471115"/>
<dbReference type="AlphaFoldDB" id="G8JUH1"/>
<gene>
    <name evidence="2" type="ordered locus">Ecym_6376</name>
</gene>
<sequence>MVNVNKKSHRKTSRRAQNQAIHSDRGSLFNRIGSKSSRSNDTSNAEDTKKATGKSEGSSNALKVINGRLINADDIGAQLREFNKRNISKNKAHKRALLAGNGSPRRRKLLKERIPAPMIASRSVFSSSNYDDESDMPSRSRGKKGSVSRNRNLQSLTI</sequence>
<dbReference type="OrthoDB" id="4068661at2759"/>
<accession>G8JUH1</accession>
<evidence type="ECO:0000313" key="2">
    <source>
        <dbReference type="EMBL" id="AET40751.1"/>
    </source>
</evidence>
<dbReference type="EMBL" id="CP002502">
    <property type="protein sequence ID" value="AET40751.1"/>
    <property type="molecule type" value="Genomic_DNA"/>
</dbReference>
<organism evidence="2 3">
    <name type="scientific">Eremothecium cymbalariae (strain CBS 270.75 / DBVPG 7215 / KCTC 17166 / NRRL Y-17582)</name>
    <name type="common">Yeast</name>
    <dbReference type="NCBI Taxonomy" id="931890"/>
    <lineage>
        <taxon>Eukaryota</taxon>
        <taxon>Fungi</taxon>
        <taxon>Dikarya</taxon>
        <taxon>Ascomycota</taxon>
        <taxon>Saccharomycotina</taxon>
        <taxon>Saccharomycetes</taxon>
        <taxon>Saccharomycetales</taxon>
        <taxon>Saccharomycetaceae</taxon>
        <taxon>Eremothecium</taxon>
    </lineage>
</organism>
<dbReference type="RefSeq" id="XP_003647568.1">
    <property type="nucleotide sequence ID" value="XM_003647520.1"/>
</dbReference>
<feature type="compositionally biased region" description="Basic residues" evidence="1">
    <location>
        <begin position="1"/>
        <end position="14"/>
    </location>
</feature>
<feature type="compositionally biased region" description="Polar residues" evidence="1">
    <location>
        <begin position="33"/>
        <end position="45"/>
    </location>
</feature>
<feature type="compositionally biased region" description="Basic residues" evidence="1">
    <location>
        <begin position="86"/>
        <end position="96"/>
    </location>
</feature>
<evidence type="ECO:0000256" key="1">
    <source>
        <dbReference type="SAM" id="MobiDB-lite"/>
    </source>
</evidence>
<dbReference type="Proteomes" id="UP000006790">
    <property type="component" value="Chromosome 6"/>
</dbReference>
<dbReference type="KEGG" id="erc:Ecym_6376"/>
<keyword evidence="3" id="KW-1185">Reference proteome</keyword>
<protein>
    <submittedName>
        <fullName evidence="2">Uncharacterized protein</fullName>
    </submittedName>
</protein>
<feature type="region of interest" description="Disordered" evidence="1">
    <location>
        <begin position="1"/>
        <end position="61"/>
    </location>
</feature>
<proteinExistence type="predicted"/>
<reference evidence="3" key="1">
    <citation type="journal article" date="2012" name="G3 (Bethesda)">
        <title>Pichia sorbitophila, an interspecies yeast hybrid reveals early steps of genome resolution following polyploidization.</title>
        <authorList>
            <person name="Leh Louis V."/>
            <person name="Despons L."/>
            <person name="Friedrich A."/>
            <person name="Martin T."/>
            <person name="Durrens P."/>
            <person name="Casaregola S."/>
            <person name="Neuveglise C."/>
            <person name="Fairhead C."/>
            <person name="Marck C."/>
            <person name="Cruz J.A."/>
            <person name="Straub M.L."/>
            <person name="Kugler V."/>
            <person name="Sacerdot C."/>
            <person name="Uzunov Z."/>
            <person name="Thierry A."/>
            <person name="Weiss S."/>
            <person name="Bleykasten C."/>
            <person name="De Montigny J."/>
            <person name="Jacques N."/>
            <person name="Jung P."/>
            <person name="Lemaire M."/>
            <person name="Mallet S."/>
            <person name="Morel G."/>
            <person name="Richard G.F."/>
            <person name="Sarkar A."/>
            <person name="Savel G."/>
            <person name="Schacherer J."/>
            <person name="Seret M.L."/>
            <person name="Talla E."/>
            <person name="Samson G."/>
            <person name="Jubin C."/>
            <person name="Poulain J."/>
            <person name="Vacherie B."/>
            <person name="Barbe V."/>
            <person name="Pelletier E."/>
            <person name="Sherman D.J."/>
            <person name="Westhof E."/>
            <person name="Weissenbach J."/>
            <person name="Baret P.V."/>
            <person name="Wincker P."/>
            <person name="Gaillardin C."/>
            <person name="Dujon B."/>
            <person name="Souciet J.L."/>
        </authorList>
    </citation>
    <scope>NUCLEOTIDE SEQUENCE [LARGE SCALE GENOMIC DNA]</scope>
    <source>
        <strain evidence="3">CBS 270.75 / DBVPG 7215 / KCTC 17166 / NRRL Y-17582</strain>
    </source>
</reference>
<feature type="region of interest" description="Disordered" evidence="1">
    <location>
        <begin position="86"/>
        <end position="106"/>
    </location>
</feature>
<evidence type="ECO:0000313" key="3">
    <source>
        <dbReference type="Proteomes" id="UP000006790"/>
    </source>
</evidence>
<dbReference type="InParanoid" id="G8JUH1"/>
<feature type="region of interest" description="Disordered" evidence="1">
    <location>
        <begin position="125"/>
        <end position="158"/>
    </location>
</feature>
<dbReference type="HOGENOM" id="CLU_1669389_0_0_1"/>
<name>G8JUH1_ERECY</name>